<sequence>MLTRSINIHFQPGKTILQLIDQGDRSTPLTKSPRTAYMPAIDESQGSGEALLLIQNT</sequence>
<protein>
    <submittedName>
        <fullName evidence="1">Uncharacterized protein</fullName>
    </submittedName>
</protein>
<keyword evidence="2" id="KW-1185">Reference proteome</keyword>
<dbReference type="AlphaFoldDB" id="A0A9Q9EMF5"/>
<dbReference type="Proteomes" id="UP001056384">
    <property type="component" value="Chromosome 9"/>
</dbReference>
<organism evidence="1 2">
    <name type="scientific">Septoria linicola</name>
    <dbReference type="NCBI Taxonomy" id="215465"/>
    <lineage>
        <taxon>Eukaryota</taxon>
        <taxon>Fungi</taxon>
        <taxon>Dikarya</taxon>
        <taxon>Ascomycota</taxon>
        <taxon>Pezizomycotina</taxon>
        <taxon>Dothideomycetes</taxon>
        <taxon>Dothideomycetidae</taxon>
        <taxon>Mycosphaerellales</taxon>
        <taxon>Mycosphaerellaceae</taxon>
        <taxon>Septoria</taxon>
    </lineage>
</organism>
<evidence type="ECO:0000313" key="1">
    <source>
        <dbReference type="EMBL" id="USW56761.1"/>
    </source>
</evidence>
<gene>
    <name evidence="1" type="ORF">Slin15195_G100800</name>
</gene>
<dbReference type="EMBL" id="CP099426">
    <property type="protein sequence ID" value="USW56761.1"/>
    <property type="molecule type" value="Genomic_DNA"/>
</dbReference>
<proteinExistence type="predicted"/>
<reference evidence="1" key="1">
    <citation type="submission" date="2022-06" db="EMBL/GenBank/DDBJ databases">
        <title>Complete genome sequences of two strains of the flax pathogen Septoria linicola.</title>
        <authorList>
            <person name="Lapalu N."/>
            <person name="Simon A."/>
            <person name="Demenou B."/>
            <person name="Paumier D."/>
            <person name="Guillot M.-P."/>
            <person name="Gout L."/>
            <person name="Valade R."/>
        </authorList>
    </citation>
    <scope>NUCLEOTIDE SEQUENCE</scope>
    <source>
        <strain evidence="1">SE15195</strain>
    </source>
</reference>
<name>A0A9Q9EMF5_9PEZI</name>
<accession>A0A9Q9EMF5</accession>
<evidence type="ECO:0000313" key="2">
    <source>
        <dbReference type="Proteomes" id="UP001056384"/>
    </source>
</evidence>